<dbReference type="Proteomes" id="UP000824225">
    <property type="component" value="Unassembled WGS sequence"/>
</dbReference>
<protein>
    <submittedName>
        <fullName evidence="1">Uncharacterized protein</fullName>
    </submittedName>
</protein>
<evidence type="ECO:0000313" key="1">
    <source>
        <dbReference type="EMBL" id="HJA08884.1"/>
    </source>
</evidence>
<sequence length="214" mass="23522">MTKVYQFYASGEYAGESDDYGSGVLPNNSTYKTPPDGPWKCQWPRWTGTAWELVPDHRERSAALYSPELVQKATDYWLPAEGDDWQSHPRRMKDIGPLPEGAVTVRPEKPAELALADAQEAKTAEFDRAMTAIDAELIRPTSDLVAVMVTSQVMAADADGATALSADDLEMSRQRFLVLRQAQAQNRVLRAQVQTAGTVAEVEALKPVMVASPL</sequence>
<reference evidence="1" key="2">
    <citation type="submission" date="2021-04" db="EMBL/GenBank/DDBJ databases">
        <authorList>
            <person name="Gilroy R."/>
        </authorList>
    </citation>
    <scope>NUCLEOTIDE SEQUENCE</scope>
    <source>
        <strain evidence="1">CHK186-16707</strain>
    </source>
</reference>
<dbReference type="EMBL" id="DXAN01000023">
    <property type="protein sequence ID" value="HJA08884.1"/>
    <property type="molecule type" value="Genomic_DNA"/>
</dbReference>
<evidence type="ECO:0000313" key="2">
    <source>
        <dbReference type="Proteomes" id="UP000824225"/>
    </source>
</evidence>
<gene>
    <name evidence="1" type="ORF">H9962_06820</name>
</gene>
<dbReference type="AlphaFoldDB" id="A0A9D2HE94"/>
<accession>A0A9D2HE94</accession>
<reference evidence="1" key="1">
    <citation type="journal article" date="2021" name="PeerJ">
        <title>Extensive microbial diversity within the chicken gut microbiome revealed by metagenomics and culture.</title>
        <authorList>
            <person name="Gilroy R."/>
            <person name="Ravi A."/>
            <person name="Getino M."/>
            <person name="Pursley I."/>
            <person name="Horton D.L."/>
            <person name="Alikhan N.F."/>
            <person name="Baker D."/>
            <person name="Gharbi K."/>
            <person name="Hall N."/>
            <person name="Watson M."/>
            <person name="Adriaenssens E.M."/>
            <person name="Foster-Nyarko E."/>
            <person name="Jarju S."/>
            <person name="Secka A."/>
            <person name="Antonio M."/>
            <person name="Oren A."/>
            <person name="Chaudhuri R.R."/>
            <person name="La Ragione R."/>
            <person name="Hildebrand F."/>
            <person name="Pallen M.J."/>
        </authorList>
    </citation>
    <scope>NUCLEOTIDE SEQUENCE</scope>
    <source>
        <strain evidence="1">CHK186-16707</strain>
    </source>
</reference>
<organism evidence="1 2">
    <name type="scientific">Candidatus Mailhella merdigallinarum</name>
    <dbReference type="NCBI Taxonomy" id="2838658"/>
    <lineage>
        <taxon>Bacteria</taxon>
        <taxon>Pseudomonadati</taxon>
        <taxon>Thermodesulfobacteriota</taxon>
        <taxon>Desulfovibrionia</taxon>
        <taxon>Desulfovibrionales</taxon>
        <taxon>Desulfovibrionaceae</taxon>
        <taxon>Mailhella</taxon>
    </lineage>
</organism>
<name>A0A9D2HE94_9BACT</name>
<comment type="caution">
    <text evidence="1">The sequence shown here is derived from an EMBL/GenBank/DDBJ whole genome shotgun (WGS) entry which is preliminary data.</text>
</comment>
<proteinExistence type="predicted"/>